<organism evidence="2 3">
    <name type="scientific">Laetiporus sulphureus 93-53</name>
    <dbReference type="NCBI Taxonomy" id="1314785"/>
    <lineage>
        <taxon>Eukaryota</taxon>
        <taxon>Fungi</taxon>
        <taxon>Dikarya</taxon>
        <taxon>Basidiomycota</taxon>
        <taxon>Agaricomycotina</taxon>
        <taxon>Agaricomycetes</taxon>
        <taxon>Polyporales</taxon>
        <taxon>Laetiporus</taxon>
    </lineage>
</organism>
<dbReference type="InterPro" id="IPR041078">
    <property type="entry name" value="Plavaka"/>
</dbReference>
<dbReference type="OrthoDB" id="3199698at2759"/>
<gene>
    <name evidence="2" type="ORF">LAESUDRAFT_738265</name>
</gene>
<feature type="region of interest" description="Disordered" evidence="1">
    <location>
        <begin position="1"/>
        <end position="80"/>
    </location>
</feature>
<dbReference type="Pfam" id="PF18759">
    <property type="entry name" value="Plavaka"/>
    <property type="match status" value="1"/>
</dbReference>
<name>A0A165CSX5_9APHY</name>
<feature type="compositionally biased region" description="Basic and acidic residues" evidence="1">
    <location>
        <begin position="49"/>
        <end position="60"/>
    </location>
</feature>
<dbReference type="GeneID" id="63827901"/>
<evidence type="ECO:0000313" key="2">
    <source>
        <dbReference type="EMBL" id="KZT03381.1"/>
    </source>
</evidence>
<evidence type="ECO:0008006" key="4">
    <source>
        <dbReference type="Google" id="ProtNLM"/>
    </source>
</evidence>
<evidence type="ECO:0000313" key="3">
    <source>
        <dbReference type="Proteomes" id="UP000076871"/>
    </source>
</evidence>
<evidence type="ECO:0000256" key="1">
    <source>
        <dbReference type="SAM" id="MobiDB-lite"/>
    </source>
</evidence>
<protein>
    <recommendedName>
        <fullName evidence="4">CxC2-like cysteine cluster KDZ transposase-associated domain-containing protein</fullName>
    </recommendedName>
</protein>
<dbReference type="RefSeq" id="XP_040761121.1">
    <property type="nucleotide sequence ID" value="XM_040910872.1"/>
</dbReference>
<dbReference type="AlphaFoldDB" id="A0A165CSX5"/>
<dbReference type="Proteomes" id="UP000076871">
    <property type="component" value="Unassembled WGS sequence"/>
</dbReference>
<accession>A0A165CSX5</accession>
<sequence length="896" mass="101645">MDMEPPKPMSDVGSDLSDNRDLGSDGEDGTLSDGGVNEDSIEETVGSTRDLHARPCDKAGRFLPPNVPPPPHEPRASDDWAPYGSRIGFETAEFLFKREQMSAGNIDILLNLWAASLVKHGDHPPFTNTTDLYHTIDATALGDVKWESFSMSYQGELPDGEVPTWMTAKSDVWFRNPLAVADRIVGNVDFDREMDYAPFREFLHGERQLKDFMSGDWAWKQADIITADKRTHGAAFVPIILGSDKTTVSVATGQNEYYPIYMSTGNPHNSVRRAHRDAVMLLGFLAIPKADKEYADDPLFRKYRRQLFHSSLARILRDLKPYMTTPRVVRCADNHFRRVIYGLGPYIADYPEQALLACIVQGWCPKCTARNTDLDGSNNGRRSRNHTETLVRALELGELWVEYGLVGDIVPFTNDFPRADIHEMLSPDILHQLIKGTFKDHLVDWVEDYLELTHGKSRGQAIMAEIDRRIAAVPPFSGLRRFPEGRGFKQWTGDDSKALMKVWLPAIADYVPRDMVRAIRAFLEFCYIARCDTHNPRTVQALDDSLKQFHQYRTIFQTTGVRPNGFSLPRQHSLVHYMPLIWLYGAPNGLCSSITESMHIRAVKKPWRRSSRWKALGQMLLTNQRLNKLAASRVDFESRGMLEGSCLLAELKDSRNKDEDGAISGPRIRDSVILAATAQRKHSRTFEGLAAEINQPRLPELARRFLFEQLNPGKALPGAPVPFDQLPEIKDAVYVYYSAAATFYAPSDPSGIGGMRRERIRATPQWRGSAPRFDCAFVRVADGTHNHLEIVRVLLFTSFKYRGIQYSCALIRWYRRCGDAPDQSTGMWVVRPDYTAARKPQLSMIRIDSIVRAAHLIPVFGTARIPRGFTEHHSLDFYRAFYVNKFADHHTFDLLH</sequence>
<dbReference type="EMBL" id="KV427644">
    <property type="protein sequence ID" value="KZT03381.1"/>
    <property type="molecule type" value="Genomic_DNA"/>
</dbReference>
<reference evidence="2 3" key="1">
    <citation type="journal article" date="2016" name="Mol. Biol. Evol.">
        <title>Comparative Genomics of Early-Diverging Mushroom-Forming Fungi Provides Insights into the Origins of Lignocellulose Decay Capabilities.</title>
        <authorList>
            <person name="Nagy L.G."/>
            <person name="Riley R."/>
            <person name="Tritt A."/>
            <person name="Adam C."/>
            <person name="Daum C."/>
            <person name="Floudas D."/>
            <person name="Sun H."/>
            <person name="Yadav J.S."/>
            <person name="Pangilinan J."/>
            <person name="Larsson K.H."/>
            <person name="Matsuura K."/>
            <person name="Barry K."/>
            <person name="Labutti K."/>
            <person name="Kuo R."/>
            <person name="Ohm R.A."/>
            <person name="Bhattacharya S.S."/>
            <person name="Shirouzu T."/>
            <person name="Yoshinaga Y."/>
            <person name="Martin F.M."/>
            <person name="Grigoriev I.V."/>
            <person name="Hibbett D.S."/>
        </authorList>
    </citation>
    <scope>NUCLEOTIDE SEQUENCE [LARGE SCALE GENOMIC DNA]</scope>
    <source>
        <strain evidence="2 3">93-53</strain>
    </source>
</reference>
<dbReference type="InParanoid" id="A0A165CSX5"/>
<proteinExistence type="predicted"/>
<keyword evidence="3" id="KW-1185">Reference proteome</keyword>
<dbReference type="STRING" id="1314785.A0A165CSX5"/>